<dbReference type="Pfam" id="PF00535">
    <property type="entry name" value="Glycos_transf_2"/>
    <property type="match status" value="2"/>
</dbReference>
<evidence type="ECO:0000256" key="6">
    <source>
        <dbReference type="ARBA" id="ARBA00023136"/>
    </source>
</evidence>
<evidence type="ECO:0000256" key="3">
    <source>
        <dbReference type="ARBA" id="ARBA00022676"/>
    </source>
</evidence>
<dbReference type="EMBL" id="CP069127">
    <property type="protein sequence ID" value="QRG66327.1"/>
    <property type="molecule type" value="Genomic_DNA"/>
</dbReference>
<comment type="function">
    <text evidence="7">Catalyzes the glycosylation of 4,4'-diaponeurosporenoate, i.e. the esterification of glucose at the C1'' position with the carboxyl group of 4,4'-diaponeurosporenic acid, to form glycosyl-4,4'-diaponeurosporenoate. This is a step in the biosynthesis of staphyloxanthin, an orange pigment present in most staphylococci strains.</text>
</comment>
<proteinExistence type="inferred from homology"/>
<sequence length="509" mass="55953">MERRARTLSIIIPATFQAKHVEQQIAQCLRLQPLEIILTVSAHLLDFLPASAKSGCHVVSIDGPANLFAGRALGAEQAKGDILLFLGEDCFYPESSLRRFLFPIQYENVEVLLSREVCRGRGMKRAKPVHSLARMLNDLYGRKELREASLLEMPHALSRDALRKIGADRLAYPGEAHRYLASGGAIMRVQPMEPAKDDMPFSPELSATWLFELSTWEQAVIAEQVHVCSLLPSRGGMGDGGRRWDILNRLQGNESQLPVKQSGNWPLCQTELYGGQHLSVIIPACNEAATLGRVIKEVLQLEPSEIIVVVNGSQDQTAQIAKQHGTVVVEFPEPLGVDTGRAVGASLARGDILLFVDADFVVPAMDLYPFVRACQLRCDVALNDQRDFLPAVRTDNVVVAARQGLNLAANRKDLDIASMLVVPFALRRESFAPLGWTLLACPPKAQMAAMLAGLTINQVHQVDSFGMNRLRPEKHLAPFGRSPAACQIVGDHIEAFQLLAERGGFAKER</sequence>
<keyword evidence="3" id="KW-0328">Glycosyltransferase</keyword>
<dbReference type="RefSeq" id="WP_203353393.1">
    <property type="nucleotide sequence ID" value="NZ_CP069127.1"/>
</dbReference>
<keyword evidence="4" id="KW-0808">Transferase</keyword>
<dbReference type="Gene3D" id="3.90.550.10">
    <property type="entry name" value="Spore Coat Polysaccharide Biosynthesis Protein SpsA, Chain A"/>
    <property type="match status" value="2"/>
</dbReference>
<keyword evidence="6" id="KW-0472">Membrane</keyword>
<dbReference type="PANTHER" id="PTHR43646:SF2">
    <property type="entry name" value="GLYCOSYLTRANSFERASE 2-LIKE DOMAIN-CONTAINING PROTEIN"/>
    <property type="match status" value="1"/>
</dbReference>
<comment type="pathway">
    <text evidence="8">Carotenoid biosynthesis; staphyloxanthin biosynthesis; staphyloxanthin from farnesyl diphosphate: step 4/5.</text>
</comment>
<keyword evidence="5" id="KW-0125">Carotenoid biosynthesis</keyword>
<reference evidence="12 13" key="1">
    <citation type="submission" date="2021-01" db="EMBL/GenBank/DDBJ databases">
        <title>Identification of strong promoters based on the transcriptome of Brevibacillus choshinensis.</title>
        <authorList>
            <person name="Yao D."/>
            <person name="Zhang K."/>
            <person name="Wu J."/>
        </authorList>
    </citation>
    <scope>NUCLEOTIDE SEQUENCE [LARGE SCALE GENOMIC DNA]</scope>
    <source>
        <strain evidence="12 13">HPD31-SP3</strain>
    </source>
</reference>
<dbReference type="InterPro" id="IPR001173">
    <property type="entry name" value="Glyco_trans_2-like"/>
</dbReference>
<keyword evidence="2" id="KW-1003">Cell membrane</keyword>
<keyword evidence="13" id="KW-1185">Reference proteome</keyword>
<evidence type="ECO:0000256" key="7">
    <source>
        <dbReference type="ARBA" id="ARBA00037281"/>
    </source>
</evidence>
<gene>
    <name evidence="12" type="ORF">JNE38_22700</name>
</gene>
<evidence type="ECO:0000256" key="10">
    <source>
        <dbReference type="ARBA" id="ARBA00040345"/>
    </source>
</evidence>
<evidence type="ECO:0000259" key="11">
    <source>
        <dbReference type="Pfam" id="PF00535"/>
    </source>
</evidence>
<evidence type="ECO:0000313" key="13">
    <source>
        <dbReference type="Proteomes" id="UP000596248"/>
    </source>
</evidence>
<organism evidence="12 13">
    <name type="scientific">Brevibacillus choshinensis</name>
    <dbReference type="NCBI Taxonomy" id="54911"/>
    <lineage>
        <taxon>Bacteria</taxon>
        <taxon>Bacillati</taxon>
        <taxon>Bacillota</taxon>
        <taxon>Bacilli</taxon>
        <taxon>Bacillales</taxon>
        <taxon>Paenibacillaceae</taxon>
        <taxon>Brevibacillus</taxon>
    </lineage>
</organism>
<name>A0ABX7FL01_BRECH</name>
<feature type="domain" description="Glycosyltransferase 2-like" evidence="11">
    <location>
        <begin position="279"/>
        <end position="382"/>
    </location>
</feature>
<dbReference type="PANTHER" id="PTHR43646">
    <property type="entry name" value="GLYCOSYLTRANSFERASE"/>
    <property type="match status" value="1"/>
</dbReference>
<accession>A0ABX7FL01</accession>
<comment type="subcellular location">
    <subcellularLocation>
        <location evidence="1">Cell membrane</location>
    </subcellularLocation>
</comment>
<comment type="similarity">
    <text evidence="9">Belongs to the glycosyltransferase 2 family. CrtQ subfamily.</text>
</comment>
<evidence type="ECO:0000256" key="4">
    <source>
        <dbReference type="ARBA" id="ARBA00022679"/>
    </source>
</evidence>
<evidence type="ECO:0000256" key="2">
    <source>
        <dbReference type="ARBA" id="ARBA00022475"/>
    </source>
</evidence>
<evidence type="ECO:0000256" key="9">
    <source>
        <dbReference type="ARBA" id="ARBA00038120"/>
    </source>
</evidence>
<evidence type="ECO:0000256" key="5">
    <source>
        <dbReference type="ARBA" id="ARBA00022746"/>
    </source>
</evidence>
<evidence type="ECO:0000313" key="12">
    <source>
        <dbReference type="EMBL" id="QRG66327.1"/>
    </source>
</evidence>
<dbReference type="SUPFAM" id="SSF53448">
    <property type="entry name" value="Nucleotide-diphospho-sugar transferases"/>
    <property type="match status" value="2"/>
</dbReference>
<dbReference type="InterPro" id="IPR029044">
    <property type="entry name" value="Nucleotide-diphossugar_trans"/>
</dbReference>
<evidence type="ECO:0000256" key="8">
    <source>
        <dbReference type="ARBA" id="ARBA00037904"/>
    </source>
</evidence>
<evidence type="ECO:0000256" key="1">
    <source>
        <dbReference type="ARBA" id="ARBA00004236"/>
    </source>
</evidence>
<dbReference type="Proteomes" id="UP000596248">
    <property type="component" value="Chromosome"/>
</dbReference>
<feature type="domain" description="Glycosyltransferase 2-like" evidence="11">
    <location>
        <begin position="9"/>
        <end position="144"/>
    </location>
</feature>
<protein>
    <recommendedName>
        <fullName evidence="10">4,4'-diaponeurosporenoate glycosyltransferase</fullName>
    </recommendedName>
</protein>